<gene>
    <name evidence="2" type="ORF">C6Q15_18295</name>
</gene>
<proteinExistence type="predicted"/>
<dbReference type="EMBL" id="PVGH01000075">
    <property type="protein sequence ID" value="PRF58924.1"/>
    <property type="molecule type" value="Genomic_DNA"/>
</dbReference>
<organism evidence="2 3">
    <name type="scientific">Burkholderia multivorans</name>
    <dbReference type="NCBI Taxonomy" id="87883"/>
    <lineage>
        <taxon>Bacteria</taxon>
        <taxon>Pseudomonadati</taxon>
        <taxon>Pseudomonadota</taxon>
        <taxon>Betaproteobacteria</taxon>
        <taxon>Burkholderiales</taxon>
        <taxon>Burkholderiaceae</taxon>
        <taxon>Burkholderia</taxon>
        <taxon>Burkholderia cepacia complex</taxon>
    </lineage>
</organism>
<feature type="region of interest" description="Disordered" evidence="1">
    <location>
        <begin position="1"/>
        <end position="59"/>
    </location>
</feature>
<protein>
    <submittedName>
        <fullName evidence="2">Uncharacterized protein</fullName>
    </submittedName>
</protein>
<evidence type="ECO:0000256" key="1">
    <source>
        <dbReference type="SAM" id="MobiDB-lite"/>
    </source>
</evidence>
<comment type="caution">
    <text evidence="2">The sequence shown here is derived from an EMBL/GenBank/DDBJ whole genome shotgun (WGS) entry which is preliminary data.</text>
</comment>
<dbReference type="Proteomes" id="UP000238982">
    <property type="component" value="Unassembled WGS sequence"/>
</dbReference>
<feature type="compositionally biased region" description="Basic and acidic residues" evidence="1">
    <location>
        <begin position="50"/>
        <end position="59"/>
    </location>
</feature>
<sequence length="59" mass="6654">MWKRRARRATLERHVDPRTPGGVLSMRIAMTMPRAAGRRATKPTVARAPAARDKEDATR</sequence>
<evidence type="ECO:0000313" key="3">
    <source>
        <dbReference type="Proteomes" id="UP000238982"/>
    </source>
</evidence>
<dbReference type="AlphaFoldDB" id="A0A2S9MAV2"/>
<name>A0A2S9MAV2_9BURK</name>
<accession>A0A2S9MAV2</accession>
<evidence type="ECO:0000313" key="2">
    <source>
        <dbReference type="EMBL" id="PRF58924.1"/>
    </source>
</evidence>
<reference evidence="2 3" key="1">
    <citation type="submission" date="2018-03" db="EMBL/GenBank/DDBJ databases">
        <authorList>
            <person name="Keele B.F."/>
        </authorList>
    </citation>
    <scope>NUCLEOTIDE SEQUENCE [LARGE SCALE GENOMIC DNA]</scope>
    <source>
        <strain evidence="2 3">AU19729</strain>
    </source>
</reference>